<protein>
    <submittedName>
        <fullName evidence="2">Uncharacterized protein</fullName>
    </submittedName>
</protein>
<reference evidence="2 3" key="1">
    <citation type="submission" date="2020-02" db="EMBL/GenBank/DDBJ databases">
        <title>Genome sequence of the type strain DSM 27180 of Arthrobacter silviterrae.</title>
        <authorList>
            <person name="Gao J."/>
            <person name="Sun J."/>
        </authorList>
    </citation>
    <scope>NUCLEOTIDE SEQUENCE [LARGE SCALE GENOMIC DNA]</scope>
    <source>
        <strain evidence="2 3">DSM 27180</strain>
    </source>
</reference>
<gene>
    <name evidence="2" type="ORF">G6N77_04440</name>
</gene>
<evidence type="ECO:0000313" key="2">
    <source>
        <dbReference type="EMBL" id="NGN82714.1"/>
    </source>
</evidence>
<organism evidence="2 3">
    <name type="scientific">Arthrobacter silviterrae</name>
    <dbReference type="NCBI Taxonomy" id="2026658"/>
    <lineage>
        <taxon>Bacteria</taxon>
        <taxon>Bacillati</taxon>
        <taxon>Actinomycetota</taxon>
        <taxon>Actinomycetes</taxon>
        <taxon>Micrococcales</taxon>
        <taxon>Micrococcaceae</taxon>
        <taxon>Arthrobacter</taxon>
    </lineage>
</organism>
<keyword evidence="3" id="KW-1185">Reference proteome</keyword>
<keyword evidence="1" id="KW-0812">Transmembrane</keyword>
<accession>A0ABX0D755</accession>
<keyword evidence="1" id="KW-1133">Transmembrane helix</keyword>
<sequence length="179" mass="18840">MSNYPMPSYNPQWSQQPAVPAPVKPKQVGWAFQLILAAAVLQLISVAFGIVNFSSGTFRQTMSDTIAKQKLPAGTNATDMVSIGIATAIGVAIAVAVVAVVLYVIIGLFINKGAGWARITGLVLAVVSLTQLANMSMPAGIFTILQVLAGIAAIILCFIQPGSRYFADTKAYKLANKGR</sequence>
<name>A0ABX0D755_9MICC</name>
<proteinExistence type="predicted"/>
<dbReference type="RefSeq" id="WP_165180817.1">
    <property type="nucleotide sequence ID" value="NZ_JAAKZI010000005.1"/>
</dbReference>
<feature type="transmembrane region" description="Helical" evidence="1">
    <location>
        <begin position="34"/>
        <end position="53"/>
    </location>
</feature>
<dbReference type="EMBL" id="JAAKZI010000005">
    <property type="protein sequence ID" value="NGN82714.1"/>
    <property type="molecule type" value="Genomic_DNA"/>
</dbReference>
<feature type="transmembrane region" description="Helical" evidence="1">
    <location>
        <begin position="139"/>
        <end position="159"/>
    </location>
</feature>
<keyword evidence="1" id="KW-0472">Membrane</keyword>
<evidence type="ECO:0000256" key="1">
    <source>
        <dbReference type="SAM" id="Phobius"/>
    </source>
</evidence>
<comment type="caution">
    <text evidence="2">The sequence shown here is derived from an EMBL/GenBank/DDBJ whole genome shotgun (WGS) entry which is preliminary data.</text>
</comment>
<feature type="transmembrane region" description="Helical" evidence="1">
    <location>
        <begin position="80"/>
        <end position="109"/>
    </location>
</feature>
<evidence type="ECO:0000313" key="3">
    <source>
        <dbReference type="Proteomes" id="UP000479226"/>
    </source>
</evidence>
<dbReference type="Proteomes" id="UP000479226">
    <property type="component" value="Unassembled WGS sequence"/>
</dbReference>